<evidence type="ECO:0000313" key="1">
    <source>
        <dbReference type="EMBL" id="TDZ20367.1"/>
    </source>
</evidence>
<dbReference type="AlphaFoldDB" id="A0A484FTN8"/>
<comment type="caution">
    <text evidence="1">The sequence shown here is derived from an EMBL/GenBank/DDBJ whole genome shotgun (WGS) entry which is preliminary data.</text>
</comment>
<dbReference type="EMBL" id="AMCV02000017">
    <property type="protein sequence ID" value="TDZ20367.1"/>
    <property type="molecule type" value="Genomic_DNA"/>
</dbReference>
<proteinExistence type="predicted"/>
<reference evidence="2" key="1">
    <citation type="journal article" date="2013" name="New Phytol.">
        <title>Comparative genomic and transcriptomic analyses reveal the hemibiotrophic stage shift of Colletotrichum fungi.</title>
        <authorList>
            <person name="Gan P."/>
            <person name="Ikeda K."/>
            <person name="Irieda H."/>
            <person name="Narusaka M."/>
            <person name="O'Connell R.J."/>
            <person name="Narusaka Y."/>
            <person name="Takano Y."/>
            <person name="Kubo Y."/>
            <person name="Shirasu K."/>
        </authorList>
    </citation>
    <scope>NUCLEOTIDE SEQUENCE [LARGE SCALE GENOMIC DNA]</scope>
    <source>
        <strain evidence="2">104-T / ATCC 96160 / CBS 514.97 / LARS 414 / MAFF 240422</strain>
    </source>
</reference>
<name>A0A484FTN8_COLOR</name>
<keyword evidence="2" id="KW-1185">Reference proteome</keyword>
<evidence type="ECO:0000313" key="2">
    <source>
        <dbReference type="Proteomes" id="UP000014480"/>
    </source>
</evidence>
<sequence>MSAKSSNPRTYLVTANVYCRGMACELRLLKPDQGKRPTSCCSYSASFSQLQLTLKGVLPMDDSVRF</sequence>
<protein>
    <submittedName>
        <fullName evidence="1">Uncharacterized protein</fullName>
    </submittedName>
</protein>
<organism evidence="1 2">
    <name type="scientific">Colletotrichum orbiculare (strain 104-T / ATCC 96160 / CBS 514.97 / LARS 414 / MAFF 240422)</name>
    <name type="common">Cucumber anthracnose fungus</name>
    <name type="synonym">Colletotrichum lagenarium</name>
    <dbReference type="NCBI Taxonomy" id="1213857"/>
    <lineage>
        <taxon>Eukaryota</taxon>
        <taxon>Fungi</taxon>
        <taxon>Dikarya</taxon>
        <taxon>Ascomycota</taxon>
        <taxon>Pezizomycotina</taxon>
        <taxon>Sordariomycetes</taxon>
        <taxon>Hypocreomycetidae</taxon>
        <taxon>Glomerellales</taxon>
        <taxon>Glomerellaceae</taxon>
        <taxon>Colletotrichum</taxon>
        <taxon>Colletotrichum orbiculare species complex</taxon>
    </lineage>
</organism>
<gene>
    <name evidence="1" type="ORF">Cob_v006372</name>
</gene>
<accession>A0A484FTN8</accession>
<dbReference type="Proteomes" id="UP000014480">
    <property type="component" value="Unassembled WGS sequence"/>
</dbReference>
<reference evidence="2" key="2">
    <citation type="journal article" date="2019" name="Mol. Plant Microbe Interact.">
        <title>Genome sequence resources for four phytopathogenic fungi from the Colletotrichum orbiculare species complex.</title>
        <authorList>
            <person name="Gan P."/>
            <person name="Tsushima A."/>
            <person name="Narusaka M."/>
            <person name="Narusaka Y."/>
            <person name="Takano Y."/>
            <person name="Kubo Y."/>
            <person name="Shirasu K."/>
        </authorList>
    </citation>
    <scope>GENOME REANNOTATION</scope>
    <source>
        <strain evidence="2">104-T / ATCC 96160 / CBS 514.97 / LARS 414 / MAFF 240422</strain>
    </source>
</reference>